<evidence type="ECO:0000313" key="1">
    <source>
        <dbReference type="EMBL" id="MBX64373.1"/>
    </source>
</evidence>
<proteinExistence type="predicted"/>
<accession>A0A2P2QBP4</accession>
<protein>
    <submittedName>
        <fullName evidence="1">Uncharacterized protein</fullName>
    </submittedName>
</protein>
<sequence length="16" mass="1877">MPMNIFIMSLHLILCT</sequence>
<organism evidence="1">
    <name type="scientific">Rhizophora mucronata</name>
    <name type="common">Asiatic mangrove</name>
    <dbReference type="NCBI Taxonomy" id="61149"/>
    <lineage>
        <taxon>Eukaryota</taxon>
        <taxon>Viridiplantae</taxon>
        <taxon>Streptophyta</taxon>
        <taxon>Embryophyta</taxon>
        <taxon>Tracheophyta</taxon>
        <taxon>Spermatophyta</taxon>
        <taxon>Magnoliopsida</taxon>
        <taxon>eudicotyledons</taxon>
        <taxon>Gunneridae</taxon>
        <taxon>Pentapetalae</taxon>
        <taxon>rosids</taxon>
        <taxon>fabids</taxon>
        <taxon>Malpighiales</taxon>
        <taxon>Rhizophoraceae</taxon>
        <taxon>Rhizophora</taxon>
    </lineage>
</organism>
<name>A0A2P2QBP4_RHIMU</name>
<reference evidence="1" key="1">
    <citation type="submission" date="2018-02" db="EMBL/GenBank/DDBJ databases">
        <title>Rhizophora mucronata_Transcriptome.</title>
        <authorList>
            <person name="Meera S.P."/>
            <person name="Sreeshan A."/>
            <person name="Augustine A."/>
        </authorList>
    </citation>
    <scope>NUCLEOTIDE SEQUENCE</scope>
    <source>
        <tissue evidence="1">Leaf</tissue>
    </source>
</reference>
<dbReference type="EMBL" id="GGEC01083889">
    <property type="protein sequence ID" value="MBX64373.1"/>
    <property type="molecule type" value="Transcribed_RNA"/>
</dbReference>
<dbReference type="AlphaFoldDB" id="A0A2P2QBP4"/>